<keyword evidence="3" id="KW-1185">Reference proteome</keyword>
<name>A0A194UWP7_CYTMA</name>
<sequence length="142" mass="14491">MPVAIGRVAVGAGAVVFSPISSMVPLGPMLGYPPFPPGLPYRHGELFQPVGAASSGSQSCYNTHHQKYHHNPAPHSSSAQADLQTTNGSTSSVHTAAEGVPADGNDAWHGGGYPWNGALRLDSGSGGTRTVVAVVVYVVFAG</sequence>
<gene>
    <name evidence="2" type="ORF">VP1G_10798</name>
</gene>
<evidence type="ECO:0000256" key="1">
    <source>
        <dbReference type="SAM" id="MobiDB-lite"/>
    </source>
</evidence>
<feature type="region of interest" description="Disordered" evidence="1">
    <location>
        <begin position="58"/>
        <end position="106"/>
    </location>
</feature>
<dbReference type="Proteomes" id="UP000078576">
    <property type="component" value="Unassembled WGS sequence"/>
</dbReference>
<dbReference type="AlphaFoldDB" id="A0A194UWP7"/>
<evidence type="ECO:0000313" key="3">
    <source>
        <dbReference type="Proteomes" id="UP000078576"/>
    </source>
</evidence>
<proteinExistence type="predicted"/>
<organism evidence="2 3">
    <name type="scientific">Cytospora mali</name>
    <name type="common">Apple Valsa canker fungus</name>
    <name type="synonym">Valsa mali</name>
    <dbReference type="NCBI Taxonomy" id="578113"/>
    <lineage>
        <taxon>Eukaryota</taxon>
        <taxon>Fungi</taxon>
        <taxon>Dikarya</taxon>
        <taxon>Ascomycota</taxon>
        <taxon>Pezizomycotina</taxon>
        <taxon>Sordariomycetes</taxon>
        <taxon>Sordariomycetidae</taxon>
        <taxon>Diaporthales</taxon>
        <taxon>Cytosporaceae</taxon>
        <taxon>Cytospora</taxon>
    </lineage>
</organism>
<accession>A0A194UWP7</accession>
<reference evidence="3" key="1">
    <citation type="submission" date="2014-12" db="EMBL/GenBank/DDBJ databases">
        <title>Genome Sequence of Valsa Canker Pathogens Uncovers a Specific Adaption of Colonization on Woody Bark.</title>
        <authorList>
            <person name="Yin Z."/>
            <person name="Liu H."/>
            <person name="Gao X."/>
            <person name="Li Z."/>
            <person name="Song N."/>
            <person name="Ke X."/>
            <person name="Dai Q."/>
            <person name="Wu Y."/>
            <person name="Sun Y."/>
            <person name="Xu J.-R."/>
            <person name="Kang Z.K."/>
            <person name="Wang L."/>
            <person name="Huang L."/>
        </authorList>
    </citation>
    <scope>NUCLEOTIDE SEQUENCE [LARGE SCALE GENOMIC DNA]</scope>
    <source>
        <strain evidence="3">SXYL134</strain>
    </source>
</reference>
<feature type="compositionally biased region" description="Polar residues" evidence="1">
    <location>
        <begin position="74"/>
        <end position="94"/>
    </location>
</feature>
<protein>
    <submittedName>
        <fullName evidence="2">Uncharacterized protein</fullName>
    </submittedName>
</protein>
<evidence type="ECO:0000313" key="2">
    <source>
        <dbReference type="EMBL" id="KUI56026.1"/>
    </source>
</evidence>
<dbReference type="EMBL" id="KN714685">
    <property type="protein sequence ID" value="KUI56026.1"/>
    <property type="molecule type" value="Genomic_DNA"/>
</dbReference>